<keyword evidence="2" id="KW-0812">Transmembrane</keyword>
<dbReference type="Proteomes" id="UP001642483">
    <property type="component" value="Unassembled WGS sequence"/>
</dbReference>
<comment type="caution">
    <text evidence="3">The sequence shown here is derived from an EMBL/GenBank/DDBJ whole genome shotgun (WGS) entry which is preliminary data.</text>
</comment>
<keyword evidence="4" id="KW-1185">Reference proteome</keyword>
<protein>
    <submittedName>
        <fullName evidence="3">Uncharacterized protein</fullName>
    </submittedName>
</protein>
<dbReference type="EMBL" id="CAWYQH010000046">
    <property type="protein sequence ID" value="CAK8677799.1"/>
    <property type="molecule type" value="Genomic_DNA"/>
</dbReference>
<evidence type="ECO:0000256" key="2">
    <source>
        <dbReference type="SAM" id="Phobius"/>
    </source>
</evidence>
<sequence>MFEAGQDDEAVKVESDMQIKIDELEKHVISDEREAKDVEDKLTEPKQFSDESQVEEFKALEVECFEPVISKDVKATDAAPSEILAASTHNEESEEYDFVHEDTTDKIPTVQLNFKEIKALVILLKKIWLCNCSILLPLLSFVLTAVNK</sequence>
<feature type="transmembrane region" description="Helical" evidence="2">
    <location>
        <begin position="127"/>
        <end position="146"/>
    </location>
</feature>
<evidence type="ECO:0000256" key="1">
    <source>
        <dbReference type="SAM" id="MobiDB-lite"/>
    </source>
</evidence>
<evidence type="ECO:0000313" key="3">
    <source>
        <dbReference type="EMBL" id="CAK8677799.1"/>
    </source>
</evidence>
<proteinExistence type="predicted"/>
<evidence type="ECO:0000313" key="4">
    <source>
        <dbReference type="Proteomes" id="UP001642483"/>
    </source>
</evidence>
<feature type="region of interest" description="Disordered" evidence="1">
    <location>
        <begin position="30"/>
        <end position="49"/>
    </location>
</feature>
<accession>A0ABP0FDS3</accession>
<gene>
    <name evidence="3" type="ORF">CVLEPA_LOCUS7794</name>
</gene>
<organism evidence="3 4">
    <name type="scientific">Clavelina lepadiformis</name>
    <name type="common">Light-bulb sea squirt</name>
    <name type="synonym">Ascidia lepadiformis</name>
    <dbReference type="NCBI Taxonomy" id="159417"/>
    <lineage>
        <taxon>Eukaryota</taxon>
        <taxon>Metazoa</taxon>
        <taxon>Chordata</taxon>
        <taxon>Tunicata</taxon>
        <taxon>Ascidiacea</taxon>
        <taxon>Aplousobranchia</taxon>
        <taxon>Clavelinidae</taxon>
        <taxon>Clavelina</taxon>
    </lineage>
</organism>
<name>A0ABP0FDS3_CLALP</name>
<keyword evidence="2" id="KW-1133">Transmembrane helix</keyword>
<reference evidence="3 4" key="1">
    <citation type="submission" date="2024-02" db="EMBL/GenBank/DDBJ databases">
        <authorList>
            <person name="Daric V."/>
            <person name="Darras S."/>
        </authorList>
    </citation>
    <scope>NUCLEOTIDE SEQUENCE [LARGE SCALE GENOMIC DNA]</scope>
</reference>
<keyword evidence="2" id="KW-0472">Membrane</keyword>